<name>A0AAF1K2F7_9HYPH</name>
<dbReference type="PANTHER" id="PTHR28255">
    <property type="match status" value="1"/>
</dbReference>
<dbReference type="KEGG" id="rtu:PR017_09570"/>
<reference evidence="2 3" key="1">
    <citation type="journal article" date="2018" name="Sci. Rep.">
        <title>Rhizobium tumorigenes sp. nov., a novel plant tumorigenic bacterium isolated from cane gall tumors on thornless blackberry.</title>
        <authorList>
            <person name="Kuzmanovi N."/>
            <person name="Smalla K."/>
            <person name="Gronow S."/>
            <person name="PuBawska J."/>
        </authorList>
    </citation>
    <scope>NUCLEOTIDE SEQUENCE [LARGE SCALE GENOMIC DNA]</scope>
    <source>
        <strain evidence="2 3">1078</strain>
    </source>
</reference>
<dbReference type="HAMAP" id="MF_00761">
    <property type="entry name" value="UPF0303"/>
    <property type="match status" value="1"/>
</dbReference>
<dbReference type="SUPFAM" id="SSF143744">
    <property type="entry name" value="GlcG-like"/>
    <property type="match status" value="1"/>
</dbReference>
<dbReference type="PIRSF" id="PIRSF008757">
    <property type="entry name" value="UCP008757"/>
    <property type="match status" value="1"/>
</dbReference>
<reference evidence="3" key="2">
    <citation type="journal article" date="2023" name="MicrobiologyOpen">
        <title>Genomics of the tumorigenes clade of the family Rhizobiaceae and description of Rhizobium rhododendri sp. nov.</title>
        <authorList>
            <person name="Kuzmanovic N."/>
            <person name="diCenzo G.C."/>
            <person name="Bunk B."/>
            <person name="Sproeer C."/>
            <person name="Fruehling A."/>
            <person name="Neumann-Schaal M."/>
            <person name="Overmann J."/>
            <person name="Smalla K."/>
        </authorList>
    </citation>
    <scope>NUCLEOTIDE SEQUENCE [LARGE SCALE GENOMIC DNA]</scope>
    <source>
        <strain evidence="3">1078</strain>
    </source>
</reference>
<comment type="similarity">
    <text evidence="1">Belongs to the UPF0303 family.</text>
</comment>
<dbReference type="InterPro" id="IPR005624">
    <property type="entry name" value="PduO/GlcC-like"/>
</dbReference>
<dbReference type="InterPro" id="IPR010371">
    <property type="entry name" value="YBR137W-like"/>
</dbReference>
<sequence>MTIEHDLSRIAVQEEVLRFDSFDLSTAWVLGNLLHDLARERNLGVAIDITLHSMPVFYVALAGSTPDNANWIRRKRAMVLRYFRSSYASGLELKKAGKTVENNGLSAADYAPHGGSFPIHVIGTGCIGAVTVSGLPQRDDHNLVVEALALTLGHELHNLSLATE</sequence>
<evidence type="ECO:0000313" key="3">
    <source>
        <dbReference type="Proteomes" id="UP000249499"/>
    </source>
</evidence>
<dbReference type="AlphaFoldDB" id="A0AAF1K2F7"/>
<dbReference type="Pfam" id="PF03928">
    <property type="entry name" value="HbpS-like"/>
    <property type="match status" value="1"/>
</dbReference>
<proteinExistence type="inferred from homology"/>
<dbReference type="Gene3D" id="3.30.450.150">
    <property type="entry name" value="Haem-degrading domain"/>
    <property type="match status" value="1"/>
</dbReference>
<dbReference type="EMBL" id="CP117255">
    <property type="protein sequence ID" value="WFR94099.1"/>
    <property type="molecule type" value="Genomic_DNA"/>
</dbReference>
<organism evidence="2 3">
    <name type="scientific">Rhizobium tumorigenes</name>
    <dbReference type="NCBI Taxonomy" id="2041385"/>
    <lineage>
        <taxon>Bacteria</taxon>
        <taxon>Pseudomonadati</taxon>
        <taxon>Pseudomonadota</taxon>
        <taxon>Alphaproteobacteria</taxon>
        <taxon>Hyphomicrobiales</taxon>
        <taxon>Rhizobiaceae</taxon>
        <taxon>Rhizobium/Agrobacterium group</taxon>
        <taxon>Rhizobium</taxon>
    </lineage>
</organism>
<protein>
    <recommendedName>
        <fullName evidence="1">UPF0303 protein PR017_09570</fullName>
    </recommendedName>
</protein>
<keyword evidence="3" id="KW-1185">Reference proteome</keyword>
<dbReference type="NCBIfam" id="NF002696">
    <property type="entry name" value="PRK02487.1-5"/>
    <property type="match status" value="1"/>
</dbReference>
<dbReference type="PANTHER" id="PTHR28255:SF1">
    <property type="entry name" value="UPF0303 PROTEIN YBR137W"/>
    <property type="match status" value="1"/>
</dbReference>
<dbReference type="RefSeq" id="WP_111222788.1">
    <property type="nucleotide sequence ID" value="NZ_CP117255.1"/>
</dbReference>
<evidence type="ECO:0000313" key="2">
    <source>
        <dbReference type="EMBL" id="WFR94099.1"/>
    </source>
</evidence>
<gene>
    <name evidence="2" type="ORF">PR017_09570</name>
</gene>
<accession>A0AAF1K2F7</accession>
<dbReference type="InterPro" id="IPR038084">
    <property type="entry name" value="PduO/GlcC-like_sf"/>
</dbReference>
<dbReference type="Proteomes" id="UP000249499">
    <property type="component" value="Chromosome"/>
</dbReference>
<evidence type="ECO:0000256" key="1">
    <source>
        <dbReference type="HAMAP-Rule" id="MF_00761"/>
    </source>
</evidence>